<comment type="caution">
    <text evidence="1">The sequence shown here is derived from an EMBL/GenBank/DDBJ whole genome shotgun (WGS) entry which is preliminary data.</text>
</comment>
<organism evidence="1 2">
    <name type="scientific">Candidatus Wallbacteria bacterium HGW-Wallbacteria-1</name>
    <dbReference type="NCBI Taxonomy" id="2013854"/>
    <lineage>
        <taxon>Bacteria</taxon>
        <taxon>Candidatus Walliibacteriota</taxon>
    </lineage>
</organism>
<dbReference type="EMBL" id="PGXC01000003">
    <property type="protein sequence ID" value="PKK91460.1"/>
    <property type="molecule type" value="Genomic_DNA"/>
</dbReference>
<dbReference type="Gene3D" id="1.25.10.10">
    <property type="entry name" value="Leucine-rich Repeat Variant"/>
    <property type="match status" value="4"/>
</dbReference>
<dbReference type="Gene3D" id="1.25.40.750">
    <property type="entry name" value="Domain of unknown function DUF5071"/>
    <property type="match status" value="1"/>
</dbReference>
<dbReference type="InterPro" id="IPR038692">
    <property type="entry name" value="Cthe_2751_sf"/>
</dbReference>
<evidence type="ECO:0000313" key="1">
    <source>
        <dbReference type="EMBL" id="PKK91460.1"/>
    </source>
</evidence>
<dbReference type="GO" id="GO:0016491">
    <property type="term" value="F:oxidoreductase activity"/>
    <property type="evidence" value="ECO:0007669"/>
    <property type="project" value="TreeGrafter"/>
</dbReference>
<dbReference type="InterPro" id="IPR016024">
    <property type="entry name" value="ARM-type_fold"/>
</dbReference>
<dbReference type="SMART" id="SM00567">
    <property type="entry name" value="EZ_HEAT"/>
    <property type="match status" value="8"/>
</dbReference>
<sequence>MPVQFWKQENRGVFIHMDQETRKHVAEMLRGTGDDCLKALRVLESFSSDREAISILVTSLAHPKWKIRKAAADLLGKVGPSAMKDLIEAMESSNEDRSFWAIRILGDMGAKAVPFLAGAFNKTRDKDRRYNVVSALGSTNSVEAIGPLVEALRDGSWSVRREASNQLLLMGQESLPQLKKGCASKDPNLKYWSIKTLARIMGSDALGSLKEIVQNPDSKARYYAVLALGEIHDPAAADLLIEALGDESWIVRKLAADQLLRHGKECVPKLVTAFEKGSPDVRYWSIQLIGKILKGNAIGSLGKILREGDESLRNYAILALGETRSEKAIPLLIKAFADPSWVVREQASDILASFGKKALSHLEKAIQSDHEDIRFWAIRVLSKMAEQGFRVLADSLSWLDSKTRLFAIDTISDNIDAYPEEVMELFINCLSDSHWPVRRKAYEGLVKVGSSVIPAILEKVASQDPDIKYWCGKVIDHFGRDTASSLIRIFGSGNVEASDHILNFFQEVTSPSLIEELLENPNIQREETRYYLVKLLSRVHGKALNTLKSAAEKGGPAQALAIEALGRVQLPGIMKALTGLKHMDRNASLALMKVMAEKRDPESLEFLIRSLESNDEERRNLATQLLGTLGDTKFLDAIPRLVKGSEFMVNLILPQIVSSIVAAHAEEVSQWALQWTSDKTGLKDIIAALLAGAALQSGSEKAREFFGMIMNEWPIHMADPAIRSLRNMEPAWFPEMAMECAGKRNEDLRDATLHVLDGFSNPVSVVEKFSQLQNLPNFIKEWCAGVKCTMSGSHGISAQDSHIADTENDSILRLRELESMIDELMNQPRHQFNSRIAAFLKMKPGTIATLSDDFGVERLSRALITLLRSGVDKISEMDLRNHLRTGKARK</sequence>
<evidence type="ECO:0000313" key="2">
    <source>
        <dbReference type="Proteomes" id="UP000233256"/>
    </source>
</evidence>
<dbReference type="SUPFAM" id="SSF48371">
    <property type="entry name" value="ARM repeat"/>
    <property type="match status" value="1"/>
</dbReference>
<protein>
    <recommendedName>
        <fullName evidence="3">HEAT repeat domain-containing protein</fullName>
    </recommendedName>
</protein>
<gene>
    <name evidence="1" type="ORF">CVV64_06810</name>
</gene>
<accession>A0A2N1PT06</accession>
<evidence type="ECO:0008006" key="3">
    <source>
        <dbReference type="Google" id="ProtNLM"/>
    </source>
</evidence>
<dbReference type="Proteomes" id="UP000233256">
    <property type="component" value="Unassembled WGS sequence"/>
</dbReference>
<dbReference type="PANTHER" id="PTHR12697:SF38">
    <property type="entry name" value="PBS LYASE HEAT DOMAIN PROTEIN REPEAT-CONTAINING PROTEIN"/>
    <property type="match status" value="1"/>
</dbReference>
<dbReference type="Pfam" id="PF13646">
    <property type="entry name" value="HEAT_2"/>
    <property type="match status" value="3"/>
</dbReference>
<dbReference type="InterPro" id="IPR004155">
    <property type="entry name" value="PBS_lyase_HEAT"/>
</dbReference>
<dbReference type="InterPro" id="IPR011989">
    <property type="entry name" value="ARM-like"/>
</dbReference>
<dbReference type="AlphaFoldDB" id="A0A2N1PT06"/>
<proteinExistence type="predicted"/>
<name>A0A2N1PT06_9BACT</name>
<dbReference type="PANTHER" id="PTHR12697">
    <property type="entry name" value="PBS LYASE HEAT-LIKE PROTEIN"/>
    <property type="match status" value="1"/>
</dbReference>
<reference evidence="1 2" key="1">
    <citation type="journal article" date="2017" name="ISME J.">
        <title>Potential for microbial H2 and metal transformations associated with novel bacteria and archaea in deep terrestrial subsurface sediments.</title>
        <authorList>
            <person name="Hernsdorf A.W."/>
            <person name="Amano Y."/>
            <person name="Miyakawa K."/>
            <person name="Ise K."/>
            <person name="Suzuki Y."/>
            <person name="Anantharaman K."/>
            <person name="Probst A."/>
            <person name="Burstein D."/>
            <person name="Thomas B.C."/>
            <person name="Banfield J.F."/>
        </authorList>
    </citation>
    <scope>NUCLEOTIDE SEQUENCE [LARGE SCALE GENOMIC DNA]</scope>
    <source>
        <strain evidence="1">HGW-Wallbacteria-1</strain>
    </source>
</reference>